<gene>
    <name evidence="2" type="ORF">Phou_067380</name>
</gene>
<dbReference type="AlphaFoldDB" id="A0A6V8KJD9"/>
<accession>A0A6V8KJD9</accession>
<reference evidence="2 3" key="2">
    <citation type="submission" date="2020-03" db="EMBL/GenBank/DDBJ databases">
        <authorList>
            <person name="Ichikawa N."/>
            <person name="Kimura A."/>
            <person name="Kitahashi Y."/>
            <person name="Uohara A."/>
        </authorList>
    </citation>
    <scope>NUCLEOTIDE SEQUENCE [LARGE SCALE GENOMIC DNA]</scope>
    <source>
        <strain evidence="2 3">NBRC 108639</strain>
    </source>
</reference>
<dbReference type="InterPro" id="IPR027417">
    <property type="entry name" value="P-loop_NTPase"/>
</dbReference>
<proteinExistence type="predicted"/>
<organism evidence="2 3">
    <name type="scientific">Phytohabitans houttuyneae</name>
    <dbReference type="NCBI Taxonomy" id="1076126"/>
    <lineage>
        <taxon>Bacteria</taxon>
        <taxon>Bacillati</taxon>
        <taxon>Actinomycetota</taxon>
        <taxon>Actinomycetes</taxon>
        <taxon>Micromonosporales</taxon>
        <taxon>Micromonosporaceae</taxon>
    </lineage>
</organism>
<dbReference type="Gene3D" id="3.40.50.300">
    <property type="entry name" value="P-loop containing nucleotide triphosphate hydrolases"/>
    <property type="match status" value="1"/>
</dbReference>
<feature type="domain" description="Orc1-like AAA ATPase" evidence="1">
    <location>
        <begin position="2"/>
        <end position="61"/>
    </location>
</feature>
<dbReference type="InterPro" id="IPR041664">
    <property type="entry name" value="AAA_16"/>
</dbReference>
<name>A0A6V8KJD9_9ACTN</name>
<reference evidence="2 3" key="1">
    <citation type="submission" date="2020-03" db="EMBL/GenBank/DDBJ databases">
        <title>Whole genome shotgun sequence of Phytohabitans houttuyneae NBRC 108639.</title>
        <authorList>
            <person name="Komaki H."/>
            <person name="Tamura T."/>
        </authorList>
    </citation>
    <scope>NUCLEOTIDE SEQUENCE [LARGE SCALE GENOMIC DNA]</scope>
    <source>
        <strain evidence="2 3">NBRC 108639</strain>
    </source>
</reference>
<dbReference type="EMBL" id="BLPF01000002">
    <property type="protein sequence ID" value="GFJ82558.1"/>
    <property type="molecule type" value="Genomic_DNA"/>
</dbReference>
<dbReference type="SUPFAM" id="SSF52540">
    <property type="entry name" value="P-loop containing nucleoside triphosphate hydrolases"/>
    <property type="match status" value="1"/>
</dbReference>
<sequence length="70" mass="7265">MIGRESELRGVTESLTSARAGRGGAVFLVGEGGIGKSRLAEAVAQQAFAAEMTLMRAAAVRSARWCRSGP</sequence>
<evidence type="ECO:0000259" key="1">
    <source>
        <dbReference type="Pfam" id="PF13191"/>
    </source>
</evidence>
<evidence type="ECO:0000313" key="3">
    <source>
        <dbReference type="Proteomes" id="UP000482800"/>
    </source>
</evidence>
<dbReference type="Proteomes" id="UP000482800">
    <property type="component" value="Unassembled WGS sequence"/>
</dbReference>
<keyword evidence="3" id="KW-1185">Reference proteome</keyword>
<comment type="caution">
    <text evidence="2">The sequence shown here is derived from an EMBL/GenBank/DDBJ whole genome shotgun (WGS) entry which is preliminary data.</text>
</comment>
<protein>
    <recommendedName>
        <fullName evidence="1">Orc1-like AAA ATPase domain-containing protein</fullName>
    </recommendedName>
</protein>
<evidence type="ECO:0000313" key="2">
    <source>
        <dbReference type="EMBL" id="GFJ82558.1"/>
    </source>
</evidence>
<dbReference type="Pfam" id="PF13191">
    <property type="entry name" value="AAA_16"/>
    <property type="match status" value="1"/>
</dbReference>